<feature type="region of interest" description="Disordered" evidence="1">
    <location>
        <begin position="74"/>
        <end position="210"/>
    </location>
</feature>
<feature type="compositionally biased region" description="Basic and acidic residues" evidence="1">
    <location>
        <begin position="144"/>
        <end position="154"/>
    </location>
</feature>
<comment type="caution">
    <text evidence="2">The sequence shown here is derived from an EMBL/GenBank/DDBJ whole genome shotgun (WGS) entry which is preliminary data.</text>
</comment>
<evidence type="ECO:0000256" key="1">
    <source>
        <dbReference type="SAM" id="MobiDB-lite"/>
    </source>
</evidence>
<protein>
    <submittedName>
        <fullName evidence="2">Uncharacterized protein</fullName>
    </submittedName>
</protein>
<organism evidence="2 3">
    <name type="scientific">Cotesia glomerata</name>
    <name type="common">Lepidopteran parasitic wasp</name>
    <name type="synonym">Apanteles glomeratus</name>
    <dbReference type="NCBI Taxonomy" id="32391"/>
    <lineage>
        <taxon>Eukaryota</taxon>
        <taxon>Metazoa</taxon>
        <taxon>Ecdysozoa</taxon>
        <taxon>Arthropoda</taxon>
        <taxon>Hexapoda</taxon>
        <taxon>Insecta</taxon>
        <taxon>Pterygota</taxon>
        <taxon>Neoptera</taxon>
        <taxon>Endopterygota</taxon>
        <taxon>Hymenoptera</taxon>
        <taxon>Apocrita</taxon>
        <taxon>Ichneumonoidea</taxon>
        <taxon>Braconidae</taxon>
        <taxon>Microgastrinae</taxon>
        <taxon>Cotesia</taxon>
    </lineage>
</organism>
<sequence>MFLVQSYDDQKAYIVDHNDIECIGKQVHEIIVGDEVLFKLGKKEFEGKVIDHSSNSKYLRMELTTFNKAIEGTKKKSNDAKVLGSKRKHVPKRSWSPSNSTSPKKSKKMDTKMEKKSGRNKDLLKPKPAKKLIDSSPSSSDSSHISESDGDEKTSTTPPQSTKKLNDSNKSKATDDSGKTEENNENKVSPEILPECDDAEEKANSVDLFPPEFDGGKVLIILYFA</sequence>
<accession>A0AAV7IYT8</accession>
<feature type="compositionally biased region" description="Basic and acidic residues" evidence="1">
    <location>
        <begin position="164"/>
        <end position="185"/>
    </location>
</feature>
<name>A0AAV7IYT8_COTGL</name>
<keyword evidence="3" id="KW-1185">Reference proteome</keyword>
<evidence type="ECO:0000313" key="3">
    <source>
        <dbReference type="Proteomes" id="UP000826195"/>
    </source>
</evidence>
<reference evidence="2 3" key="1">
    <citation type="journal article" date="2021" name="J. Hered.">
        <title>A chromosome-level genome assembly of the parasitoid wasp, Cotesia glomerata (Hymenoptera: Braconidae).</title>
        <authorList>
            <person name="Pinto B.J."/>
            <person name="Weis J.J."/>
            <person name="Gamble T."/>
            <person name="Ode P.J."/>
            <person name="Paul R."/>
            <person name="Zaspel J.M."/>
        </authorList>
    </citation>
    <scope>NUCLEOTIDE SEQUENCE [LARGE SCALE GENOMIC DNA]</scope>
    <source>
        <strain evidence="2">CgM1</strain>
    </source>
</reference>
<feature type="compositionally biased region" description="Basic and acidic residues" evidence="1">
    <location>
        <begin position="108"/>
        <end position="125"/>
    </location>
</feature>
<gene>
    <name evidence="2" type="ORF">KQX54_011620</name>
</gene>
<feature type="compositionally biased region" description="Low complexity" evidence="1">
    <location>
        <begin position="134"/>
        <end position="143"/>
    </location>
</feature>
<dbReference type="AlphaFoldDB" id="A0AAV7IYT8"/>
<feature type="compositionally biased region" description="Low complexity" evidence="1">
    <location>
        <begin position="93"/>
        <end position="103"/>
    </location>
</feature>
<dbReference type="Proteomes" id="UP000826195">
    <property type="component" value="Unassembled WGS sequence"/>
</dbReference>
<evidence type="ECO:0000313" key="2">
    <source>
        <dbReference type="EMBL" id="KAH0561039.1"/>
    </source>
</evidence>
<proteinExistence type="predicted"/>
<dbReference type="EMBL" id="JAHXZJ010000374">
    <property type="protein sequence ID" value="KAH0561039.1"/>
    <property type="molecule type" value="Genomic_DNA"/>
</dbReference>